<organism evidence="2 3">
    <name type="scientific">Turneriella parva (strain ATCC BAA-1111 / DSM 21527 / NCTC 11395 / H)</name>
    <name type="common">Leptospira parva</name>
    <dbReference type="NCBI Taxonomy" id="869212"/>
    <lineage>
        <taxon>Bacteria</taxon>
        <taxon>Pseudomonadati</taxon>
        <taxon>Spirochaetota</taxon>
        <taxon>Spirochaetia</taxon>
        <taxon>Leptospirales</taxon>
        <taxon>Leptospiraceae</taxon>
        <taxon>Turneriella</taxon>
    </lineage>
</organism>
<dbReference type="HOGENOM" id="CLU_2774784_0_0_12"/>
<protein>
    <submittedName>
        <fullName evidence="2">Uncharacterized protein</fullName>
    </submittedName>
</protein>
<dbReference type="KEGG" id="tpx:Turpa_0073"/>
<sequence length="69" mass="7576">MFKRLMNQANEIIVNGTENQVAVRHTAIKVARVGLTVFLGWTLLKGVLAVLPGLFIAAVGYLILWKVAK</sequence>
<keyword evidence="1" id="KW-0472">Membrane</keyword>
<evidence type="ECO:0000313" key="2">
    <source>
        <dbReference type="EMBL" id="AFM10736.1"/>
    </source>
</evidence>
<dbReference type="EMBL" id="CP002959">
    <property type="protein sequence ID" value="AFM10736.1"/>
    <property type="molecule type" value="Genomic_DNA"/>
</dbReference>
<evidence type="ECO:0000313" key="3">
    <source>
        <dbReference type="Proteomes" id="UP000006048"/>
    </source>
</evidence>
<name>I4B0C9_TURPD</name>
<feature type="transmembrane region" description="Helical" evidence="1">
    <location>
        <begin position="43"/>
        <end position="64"/>
    </location>
</feature>
<dbReference type="AlphaFoldDB" id="I4B0C9"/>
<gene>
    <name evidence="2" type="ordered locus">Turpa_0073</name>
</gene>
<evidence type="ECO:0000256" key="1">
    <source>
        <dbReference type="SAM" id="Phobius"/>
    </source>
</evidence>
<keyword evidence="1" id="KW-1133">Transmembrane helix</keyword>
<keyword evidence="1" id="KW-0812">Transmembrane</keyword>
<reference evidence="2 3" key="1">
    <citation type="submission" date="2012-06" db="EMBL/GenBank/DDBJ databases">
        <title>The complete chromosome of genome of Turneriella parva DSM 21527.</title>
        <authorList>
            <consortium name="US DOE Joint Genome Institute (JGI-PGF)"/>
            <person name="Lucas S."/>
            <person name="Han J."/>
            <person name="Lapidus A."/>
            <person name="Bruce D."/>
            <person name="Goodwin L."/>
            <person name="Pitluck S."/>
            <person name="Peters L."/>
            <person name="Kyrpides N."/>
            <person name="Mavromatis K."/>
            <person name="Ivanova N."/>
            <person name="Mikhailova N."/>
            <person name="Chertkov O."/>
            <person name="Detter J.C."/>
            <person name="Tapia R."/>
            <person name="Han C."/>
            <person name="Land M."/>
            <person name="Hauser L."/>
            <person name="Markowitz V."/>
            <person name="Cheng J.-F."/>
            <person name="Hugenholtz P."/>
            <person name="Woyke T."/>
            <person name="Wu D."/>
            <person name="Gronow S."/>
            <person name="Wellnitz S."/>
            <person name="Brambilla E."/>
            <person name="Klenk H.-P."/>
            <person name="Eisen J.A."/>
        </authorList>
    </citation>
    <scope>NUCLEOTIDE SEQUENCE [LARGE SCALE GENOMIC DNA]</scope>
    <source>
        <strain evidence="3">ATCC BAA-1111 / DSM 21527 / NCTC 11395 / H</strain>
    </source>
</reference>
<dbReference type="STRING" id="869212.Turpa_0073"/>
<proteinExistence type="predicted"/>
<dbReference type="RefSeq" id="WP_014801257.1">
    <property type="nucleotide sequence ID" value="NC_018020.1"/>
</dbReference>
<keyword evidence="3" id="KW-1185">Reference proteome</keyword>
<accession>I4B0C9</accession>
<dbReference type="Proteomes" id="UP000006048">
    <property type="component" value="Chromosome"/>
</dbReference>